<dbReference type="RefSeq" id="WP_264983041.1">
    <property type="nucleotide sequence ID" value="NZ_AP026708.1"/>
</dbReference>
<dbReference type="PANTHER" id="PTHR24321:SF8">
    <property type="entry name" value="ESTRADIOL 17-BETA-DEHYDROGENASE 8-RELATED"/>
    <property type="match status" value="1"/>
</dbReference>
<dbReference type="Pfam" id="PF13561">
    <property type="entry name" value="adh_short_C2"/>
    <property type="match status" value="1"/>
</dbReference>
<dbReference type="EMBL" id="AP026708">
    <property type="protein sequence ID" value="BDQ32985.1"/>
    <property type="molecule type" value="Genomic_DNA"/>
</dbReference>
<sequence>MSRPHALVIGGTHGSGRALVQLLSCQGDKVSVVGRTAPPDKDLALEGVTFYQGDVCDNSRIVEIVDQAAAAGPLTKLAFFQRFRGTGDDWENEIAVTLTATRNIIDLVVPHMPDEGDKSIVTVSSIATRFIASEQPVSYHLGKAGMDQIMRYYAVVLGPRGIRVNSVCPSTMIKEESREFYAGNKPLTDLYERITPLGRVGTAEDCGNVVEFLLSSKAGFVTGQQIMLDGGISLQWPEGLCREIAGLNVQVTRKTDNEK</sequence>
<gene>
    <name evidence="3" type="ORF">JCM14722_05270</name>
</gene>
<name>A0ABM8ANP5_9BACT</name>
<keyword evidence="4" id="KW-1185">Reference proteome</keyword>
<proteinExistence type="inferred from homology"/>
<organism evidence="3 4">
    <name type="scientific">Pseudodesulfovibrio portus</name>
    <dbReference type="NCBI Taxonomy" id="231439"/>
    <lineage>
        <taxon>Bacteria</taxon>
        <taxon>Pseudomonadati</taxon>
        <taxon>Thermodesulfobacteriota</taxon>
        <taxon>Desulfovibrionia</taxon>
        <taxon>Desulfovibrionales</taxon>
        <taxon>Desulfovibrionaceae</taxon>
    </lineage>
</organism>
<dbReference type="Proteomes" id="UP001061361">
    <property type="component" value="Chromosome"/>
</dbReference>
<reference evidence="3" key="1">
    <citation type="submission" date="2022-08" db="EMBL/GenBank/DDBJ databases">
        <title>Genome Sequence of the sulphate-reducing bacterium, Pseudodesulfovibrio portus JCM14722.</title>
        <authorList>
            <person name="Kondo R."/>
            <person name="Kataoka T."/>
        </authorList>
    </citation>
    <scope>NUCLEOTIDE SEQUENCE</scope>
    <source>
        <strain evidence="3">JCM 14722</strain>
    </source>
</reference>
<dbReference type="CDD" id="cd05233">
    <property type="entry name" value="SDR_c"/>
    <property type="match status" value="1"/>
</dbReference>
<dbReference type="Gene3D" id="3.40.50.720">
    <property type="entry name" value="NAD(P)-binding Rossmann-like Domain"/>
    <property type="match status" value="1"/>
</dbReference>
<accession>A0ABM8ANP5</accession>
<evidence type="ECO:0000256" key="1">
    <source>
        <dbReference type="ARBA" id="ARBA00006484"/>
    </source>
</evidence>
<comment type="similarity">
    <text evidence="1">Belongs to the short-chain dehydrogenases/reductases (SDR) family.</text>
</comment>
<evidence type="ECO:0000256" key="2">
    <source>
        <dbReference type="ARBA" id="ARBA00023002"/>
    </source>
</evidence>
<evidence type="ECO:0000313" key="3">
    <source>
        <dbReference type="EMBL" id="BDQ32985.1"/>
    </source>
</evidence>
<dbReference type="PANTHER" id="PTHR24321">
    <property type="entry name" value="DEHYDROGENASES, SHORT CHAIN"/>
    <property type="match status" value="1"/>
</dbReference>
<dbReference type="PRINTS" id="PR00081">
    <property type="entry name" value="GDHRDH"/>
</dbReference>
<dbReference type="SUPFAM" id="SSF51735">
    <property type="entry name" value="NAD(P)-binding Rossmann-fold domains"/>
    <property type="match status" value="1"/>
</dbReference>
<keyword evidence="2" id="KW-0560">Oxidoreductase</keyword>
<dbReference type="InterPro" id="IPR002347">
    <property type="entry name" value="SDR_fam"/>
</dbReference>
<protein>
    <submittedName>
        <fullName evidence="3">3-oxoacyl-ACP reductase</fullName>
    </submittedName>
</protein>
<dbReference type="InterPro" id="IPR036291">
    <property type="entry name" value="NAD(P)-bd_dom_sf"/>
</dbReference>
<evidence type="ECO:0000313" key="4">
    <source>
        <dbReference type="Proteomes" id="UP001061361"/>
    </source>
</evidence>